<gene>
    <name evidence="14 16" type="primary">rlmN</name>
    <name evidence="16" type="ORF">KL86APRO_12185</name>
</gene>
<evidence type="ECO:0000256" key="3">
    <source>
        <dbReference type="ARBA" id="ARBA00022485"/>
    </source>
</evidence>
<dbReference type="Gene3D" id="3.20.20.70">
    <property type="entry name" value="Aldolase class I"/>
    <property type="match status" value="1"/>
</dbReference>
<evidence type="ECO:0000256" key="1">
    <source>
        <dbReference type="ARBA" id="ARBA00004496"/>
    </source>
</evidence>
<feature type="binding site" evidence="14">
    <location>
        <begin position="235"/>
        <end position="237"/>
    </location>
    <ligand>
        <name>S-adenosyl-L-methionine</name>
        <dbReference type="ChEBI" id="CHEBI:59789"/>
    </ligand>
</feature>
<comment type="subcellular location">
    <subcellularLocation>
        <location evidence="1 14">Cytoplasm</location>
    </subcellularLocation>
</comment>
<comment type="caution">
    <text evidence="14">Lacks conserved residue(s) required for the propagation of feature annotation.</text>
</comment>
<feature type="active site" description="S-methylcysteine intermediate" evidence="14">
    <location>
        <position position="358"/>
    </location>
</feature>
<evidence type="ECO:0000256" key="9">
    <source>
        <dbReference type="ARBA" id="ARBA00022694"/>
    </source>
</evidence>
<dbReference type="NCBIfam" id="TIGR00048">
    <property type="entry name" value="rRNA_mod_RlmN"/>
    <property type="match status" value="1"/>
</dbReference>
<evidence type="ECO:0000256" key="13">
    <source>
        <dbReference type="ARBA" id="ARBA00023157"/>
    </source>
</evidence>
<evidence type="ECO:0000256" key="4">
    <source>
        <dbReference type="ARBA" id="ARBA00022490"/>
    </source>
</evidence>
<comment type="similarity">
    <text evidence="2 14">Belongs to the radical SAM superfamily. RlmN family.</text>
</comment>
<dbReference type="PANTHER" id="PTHR30544:SF5">
    <property type="entry name" value="RADICAL SAM CORE DOMAIN-CONTAINING PROTEIN"/>
    <property type="match status" value="1"/>
</dbReference>
<dbReference type="SFLD" id="SFLDF00275">
    <property type="entry name" value="adenosine_C2_methyltransferase"/>
    <property type="match status" value="1"/>
</dbReference>
<dbReference type="GO" id="GO:0046872">
    <property type="term" value="F:metal ion binding"/>
    <property type="evidence" value="ECO:0007669"/>
    <property type="project" value="UniProtKB-KW"/>
</dbReference>
<comment type="catalytic activity">
    <reaction evidence="14">
        <text>adenosine(37) in tRNA + 2 reduced [2Fe-2S]-[ferredoxin] + 2 S-adenosyl-L-methionine = 2-methyladenosine(37) in tRNA + 5'-deoxyadenosine + L-methionine + 2 oxidized [2Fe-2S]-[ferredoxin] + S-adenosyl-L-homocysteine</text>
        <dbReference type="Rhea" id="RHEA:43332"/>
        <dbReference type="Rhea" id="RHEA-COMP:10000"/>
        <dbReference type="Rhea" id="RHEA-COMP:10001"/>
        <dbReference type="Rhea" id="RHEA-COMP:10162"/>
        <dbReference type="Rhea" id="RHEA-COMP:10485"/>
        <dbReference type="ChEBI" id="CHEBI:17319"/>
        <dbReference type="ChEBI" id="CHEBI:33737"/>
        <dbReference type="ChEBI" id="CHEBI:33738"/>
        <dbReference type="ChEBI" id="CHEBI:57844"/>
        <dbReference type="ChEBI" id="CHEBI:57856"/>
        <dbReference type="ChEBI" id="CHEBI:59789"/>
        <dbReference type="ChEBI" id="CHEBI:74411"/>
        <dbReference type="ChEBI" id="CHEBI:74497"/>
        <dbReference type="EC" id="2.1.1.192"/>
    </reaction>
</comment>
<keyword evidence="11 14" id="KW-0408">Iron</keyword>
<organism evidence="16">
    <name type="scientific">uncultured Alphaproteobacteria bacterium</name>
    <dbReference type="NCBI Taxonomy" id="91750"/>
    <lineage>
        <taxon>Bacteria</taxon>
        <taxon>Pseudomonadati</taxon>
        <taxon>Pseudomonadota</taxon>
        <taxon>Alphaproteobacteria</taxon>
        <taxon>environmental samples</taxon>
    </lineage>
</organism>
<keyword evidence="5 14" id="KW-0698">rRNA processing</keyword>
<comment type="cofactor">
    <cofactor evidence="14">
        <name>[4Fe-4S] cluster</name>
        <dbReference type="ChEBI" id="CHEBI:49883"/>
    </cofactor>
    <text evidence="14">Binds 1 [4Fe-4S] cluster. The cluster is coordinated with 3 cysteines and an exchangeable S-adenosyl-L-methionine.</text>
</comment>
<proteinExistence type="inferred from homology"/>
<evidence type="ECO:0000256" key="8">
    <source>
        <dbReference type="ARBA" id="ARBA00022691"/>
    </source>
</evidence>
<keyword evidence="6 14" id="KW-0489">Methyltransferase</keyword>
<dbReference type="FunFam" id="3.20.20.70:FF:000014">
    <property type="entry name" value="Probable dual-specificity RNA methyltransferase RlmN"/>
    <property type="match status" value="1"/>
</dbReference>
<evidence type="ECO:0000256" key="5">
    <source>
        <dbReference type="ARBA" id="ARBA00022552"/>
    </source>
</evidence>
<dbReference type="GO" id="GO:0002935">
    <property type="term" value="F:tRNA (adenine(37)-C2)-methyltransferase activity"/>
    <property type="evidence" value="ECO:0007669"/>
    <property type="project" value="UniProtKB-UniRule"/>
</dbReference>
<keyword evidence="3 14" id="KW-0004">4Fe-4S</keyword>
<evidence type="ECO:0000256" key="6">
    <source>
        <dbReference type="ARBA" id="ARBA00022603"/>
    </source>
</evidence>
<comment type="miscellaneous">
    <text evidence="14">Reaction proceeds by a ping-pong mechanism involving intermediate methylation of a conserved cysteine residue.</text>
</comment>
<evidence type="ECO:0000256" key="7">
    <source>
        <dbReference type="ARBA" id="ARBA00022679"/>
    </source>
</evidence>
<evidence type="ECO:0000256" key="12">
    <source>
        <dbReference type="ARBA" id="ARBA00023014"/>
    </source>
</evidence>
<dbReference type="InterPro" id="IPR027492">
    <property type="entry name" value="RNA_MTrfase_RlmN"/>
</dbReference>
<comment type="catalytic activity">
    <reaction evidence="14">
        <text>adenosine(2503) in 23S rRNA + 2 reduced [2Fe-2S]-[ferredoxin] + 2 S-adenosyl-L-methionine = 2-methyladenosine(2503) in 23S rRNA + 5'-deoxyadenosine + L-methionine + 2 oxidized [2Fe-2S]-[ferredoxin] + S-adenosyl-L-homocysteine</text>
        <dbReference type="Rhea" id="RHEA:42916"/>
        <dbReference type="Rhea" id="RHEA-COMP:10000"/>
        <dbReference type="Rhea" id="RHEA-COMP:10001"/>
        <dbReference type="Rhea" id="RHEA-COMP:10152"/>
        <dbReference type="Rhea" id="RHEA-COMP:10282"/>
        <dbReference type="ChEBI" id="CHEBI:17319"/>
        <dbReference type="ChEBI" id="CHEBI:33737"/>
        <dbReference type="ChEBI" id="CHEBI:33738"/>
        <dbReference type="ChEBI" id="CHEBI:57844"/>
        <dbReference type="ChEBI" id="CHEBI:57856"/>
        <dbReference type="ChEBI" id="CHEBI:59789"/>
        <dbReference type="ChEBI" id="CHEBI:74411"/>
        <dbReference type="ChEBI" id="CHEBI:74497"/>
        <dbReference type="EC" id="2.1.1.192"/>
    </reaction>
</comment>
<keyword evidence="10 14" id="KW-0479">Metal-binding</keyword>
<keyword evidence="7 14" id="KW-0808">Transferase</keyword>
<keyword evidence="8 14" id="KW-0949">S-adenosyl-L-methionine</keyword>
<evidence type="ECO:0000256" key="11">
    <source>
        <dbReference type="ARBA" id="ARBA00023004"/>
    </source>
</evidence>
<dbReference type="GO" id="GO:0005737">
    <property type="term" value="C:cytoplasm"/>
    <property type="evidence" value="ECO:0007669"/>
    <property type="project" value="UniProtKB-SubCell"/>
</dbReference>
<dbReference type="Gene3D" id="1.10.150.530">
    <property type="match status" value="1"/>
</dbReference>
<feature type="binding site" evidence="14">
    <location>
        <position position="125"/>
    </location>
    <ligand>
        <name>[4Fe-4S] cluster</name>
        <dbReference type="ChEBI" id="CHEBI:49883"/>
        <note>4Fe-4S-S-AdoMet</note>
    </ligand>
</feature>
<feature type="active site" description="Proton acceptor" evidence="14">
    <location>
        <position position="105"/>
    </location>
</feature>
<dbReference type="Pfam" id="PF21016">
    <property type="entry name" value="RlmN_N"/>
    <property type="match status" value="1"/>
</dbReference>
<dbReference type="PANTHER" id="PTHR30544">
    <property type="entry name" value="23S RRNA METHYLTRANSFERASE"/>
    <property type="match status" value="1"/>
</dbReference>
<dbReference type="HAMAP" id="MF_01849">
    <property type="entry name" value="RNA_methyltr_RlmN"/>
    <property type="match status" value="1"/>
</dbReference>
<evidence type="ECO:0000256" key="10">
    <source>
        <dbReference type="ARBA" id="ARBA00022723"/>
    </source>
</evidence>
<dbReference type="GO" id="GO:0070475">
    <property type="term" value="P:rRNA base methylation"/>
    <property type="evidence" value="ECO:0007669"/>
    <property type="project" value="UniProtKB-UniRule"/>
</dbReference>
<feature type="domain" description="Radical SAM core" evidence="15">
    <location>
        <begin position="111"/>
        <end position="347"/>
    </location>
</feature>
<dbReference type="EMBL" id="FLUO01000001">
    <property type="protein sequence ID" value="SBW06993.1"/>
    <property type="molecule type" value="Genomic_DNA"/>
</dbReference>
<keyword evidence="4 14" id="KW-0963">Cytoplasm</keyword>
<dbReference type="Pfam" id="PF04055">
    <property type="entry name" value="Radical_SAM"/>
    <property type="match status" value="1"/>
</dbReference>
<dbReference type="CDD" id="cd01335">
    <property type="entry name" value="Radical_SAM"/>
    <property type="match status" value="1"/>
</dbReference>
<feature type="binding site" evidence="14">
    <location>
        <position position="315"/>
    </location>
    <ligand>
        <name>S-adenosyl-L-methionine</name>
        <dbReference type="ChEBI" id="CHEBI:59789"/>
    </ligand>
</feature>
<dbReference type="PIRSF" id="PIRSF006004">
    <property type="entry name" value="CHP00048"/>
    <property type="match status" value="1"/>
</dbReference>
<dbReference type="GO" id="GO:0000049">
    <property type="term" value="F:tRNA binding"/>
    <property type="evidence" value="ECO:0007669"/>
    <property type="project" value="UniProtKB-UniRule"/>
</dbReference>
<keyword evidence="9 14" id="KW-0819">tRNA processing</keyword>
<reference evidence="16" key="1">
    <citation type="submission" date="2016-04" db="EMBL/GenBank/DDBJ databases">
        <authorList>
            <person name="Evans L.H."/>
            <person name="Alamgir A."/>
            <person name="Owens N."/>
            <person name="Weber N.D."/>
            <person name="Virtaneva K."/>
            <person name="Barbian K."/>
            <person name="Babar A."/>
            <person name="Rosenke K."/>
        </authorList>
    </citation>
    <scope>NUCLEOTIDE SEQUENCE</scope>
    <source>
        <strain evidence="16">86</strain>
    </source>
</reference>
<dbReference type="InterPro" id="IPR048641">
    <property type="entry name" value="RlmN_N"/>
</dbReference>
<feature type="binding site" evidence="14">
    <location>
        <position position="213"/>
    </location>
    <ligand>
        <name>S-adenosyl-L-methionine</name>
        <dbReference type="ChEBI" id="CHEBI:59789"/>
    </ligand>
</feature>
<dbReference type="PROSITE" id="PS51918">
    <property type="entry name" value="RADICAL_SAM"/>
    <property type="match status" value="1"/>
</dbReference>
<dbReference type="GO" id="GO:0051539">
    <property type="term" value="F:4 iron, 4 sulfur cluster binding"/>
    <property type="evidence" value="ECO:0007669"/>
    <property type="project" value="UniProtKB-UniRule"/>
</dbReference>
<feature type="binding site" evidence="14">
    <location>
        <begin position="181"/>
        <end position="182"/>
    </location>
    <ligand>
        <name>S-adenosyl-L-methionine</name>
        <dbReference type="ChEBI" id="CHEBI:59789"/>
    </ligand>
</feature>
<dbReference type="InterPro" id="IPR013785">
    <property type="entry name" value="Aldolase_TIM"/>
</dbReference>
<dbReference type="GO" id="GO:0070040">
    <property type="term" value="F:rRNA (adenine(2503)-C2-)-methyltransferase activity"/>
    <property type="evidence" value="ECO:0007669"/>
    <property type="project" value="UniProtKB-UniRule"/>
</dbReference>
<feature type="binding site" evidence="14">
    <location>
        <position position="132"/>
    </location>
    <ligand>
        <name>[4Fe-4S] cluster</name>
        <dbReference type="ChEBI" id="CHEBI:49883"/>
        <note>4Fe-4S-S-AdoMet</note>
    </ligand>
</feature>
<protein>
    <recommendedName>
        <fullName evidence="14">Dual-specificity RNA methyltransferase RlmN</fullName>
        <ecNumber evidence="14">2.1.1.192</ecNumber>
    </recommendedName>
    <alternativeName>
        <fullName evidence="14">23S rRNA (adenine(2503)-C(2))-methyltransferase</fullName>
    </alternativeName>
    <alternativeName>
        <fullName evidence="14">23S rRNA m2A2503 methyltransferase</fullName>
    </alternativeName>
    <alternativeName>
        <fullName evidence="14">Ribosomal RNA large subunit methyltransferase N</fullName>
    </alternativeName>
    <alternativeName>
        <fullName evidence="14">tRNA (adenine(37)-C(2))-methyltransferase</fullName>
    </alternativeName>
    <alternativeName>
        <fullName evidence="14">tRNA m2A37 methyltransferase</fullName>
    </alternativeName>
</protein>
<dbReference type="InterPro" id="IPR040072">
    <property type="entry name" value="Methyltransferase_A"/>
</dbReference>
<evidence type="ECO:0000313" key="16">
    <source>
        <dbReference type="EMBL" id="SBW06993.1"/>
    </source>
</evidence>
<dbReference type="InterPro" id="IPR004383">
    <property type="entry name" value="rRNA_lsu_MTrfase_RlmN/Cfr"/>
</dbReference>
<dbReference type="GO" id="GO:0019843">
    <property type="term" value="F:rRNA binding"/>
    <property type="evidence" value="ECO:0007669"/>
    <property type="project" value="UniProtKB-UniRule"/>
</dbReference>
<accession>A0A212K5K5</accession>
<dbReference type="SUPFAM" id="SSF102114">
    <property type="entry name" value="Radical SAM enzymes"/>
    <property type="match status" value="1"/>
</dbReference>
<dbReference type="SFLD" id="SFLDS00029">
    <property type="entry name" value="Radical_SAM"/>
    <property type="match status" value="1"/>
</dbReference>
<sequence>MHAQPATPASPDGDARIDLVGLSREELTAVLVDMGEKPFRTKQLWHWIYHQGETDFMKMTSLATPLRERLAERCVIGRPRIVTEQNSADGTRKWLFAMPDGNQVETVHIPEDDRGAVCVSTQVGCTMTCRFCHTGTQMLVRNLTAAEIVGQFMAARDSYGEWPTPTDETRHLSNVVLMGMGEPLMNYEAMAKAMKIVMDPEGIAMSKRRVTLSTSGYIPNMRRCAEELGIKLAVSFHAPTDEVRERIMPINRKYPIAELMAAMKDYQEIAGQRQYVTIEYILLKGVNDALADARELVRLFDASGIGVKFNLIPFNPWPGAPFETPSIKTCQAFAEVLTAAGYAAPIRVPRGRDILAACGQLKSASERQRLSRARAREAAGIVDPAHAEIS</sequence>
<dbReference type="EC" id="2.1.1.192" evidence="14"/>
<evidence type="ECO:0000259" key="15">
    <source>
        <dbReference type="PROSITE" id="PS51918"/>
    </source>
</evidence>
<comment type="function">
    <text evidence="14">Specifically methylates position 2 of adenine 2503 in 23S rRNA and position 2 of adenine 37 in tRNAs. m2A2503 modification seems to play a crucial role in the proofreading step occurring at the peptidyl transferase center and thus would serve to optimize ribosomal fidelity.</text>
</comment>
<keyword evidence="13 14" id="KW-1015">Disulfide bond</keyword>
<keyword evidence="12 14" id="KW-0411">Iron-sulfur</keyword>
<feature type="binding site" evidence="14">
    <location>
        <position position="129"/>
    </location>
    <ligand>
        <name>[4Fe-4S] cluster</name>
        <dbReference type="ChEBI" id="CHEBI:49883"/>
        <note>4Fe-4S-S-AdoMet</note>
    </ligand>
</feature>
<dbReference type="AlphaFoldDB" id="A0A212K5K5"/>
<evidence type="ECO:0000256" key="2">
    <source>
        <dbReference type="ARBA" id="ARBA00007544"/>
    </source>
</evidence>
<dbReference type="GO" id="GO:0030488">
    <property type="term" value="P:tRNA methylation"/>
    <property type="evidence" value="ECO:0007669"/>
    <property type="project" value="UniProtKB-UniRule"/>
</dbReference>
<dbReference type="SFLD" id="SFLDG01062">
    <property type="entry name" value="methyltransferase_(Class_A)"/>
    <property type="match status" value="1"/>
</dbReference>
<name>A0A212K5K5_9PROT</name>
<dbReference type="InterPro" id="IPR007197">
    <property type="entry name" value="rSAM"/>
</dbReference>
<evidence type="ECO:0000256" key="14">
    <source>
        <dbReference type="HAMAP-Rule" id="MF_01849"/>
    </source>
</evidence>
<dbReference type="InterPro" id="IPR058240">
    <property type="entry name" value="rSAM_sf"/>
</dbReference>